<comment type="similarity">
    <text evidence="10">Belongs to the CRISPR-associated endonuclease Cas1 family.</text>
</comment>
<proteinExistence type="inferred from homology"/>
<dbReference type="InterPro" id="IPR019855">
    <property type="entry name" value="CRISPR-assoc_Cas1_NMENI"/>
</dbReference>
<dbReference type="PANTHER" id="PTHR34353:SF2">
    <property type="entry name" value="CRISPR-ASSOCIATED ENDONUCLEASE CAS1 1"/>
    <property type="match status" value="1"/>
</dbReference>
<evidence type="ECO:0000256" key="7">
    <source>
        <dbReference type="ARBA" id="ARBA00023125"/>
    </source>
</evidence>
<dbReference type="EC" id="3.1.-.-" evidence="10"/>
<evidence type="ECO:0000256" key="10">
    <source>
        <dbReference type="HAMAP-Rule" id="MF_01470"/>
    </source>
</evidence>
<reference evidence="12" key="1">
    <citation type="submission" date="2015-05" db="EMBL/GenBank/DDBJ databases">
        <authorList>
            <person name="Rovetto F."/>
            <person name="Cocolin L."/>
            <person name="Illeghems K."/>
            <person name="Van Nieuwerburgh F."/>
            <person name="Houf K."/>
        </authorList>
    </citation>
    <scope>NUCLEOTIDE SEQUENCE [LARGE SCALE GENOMIC DNA]</scope>
    <source>
        <strain evidence="12">DU22</strain>
    </source>
</reference>
<evidence type="ECO:0000256" key="5">
    <source>
        <dbReference type="ARBA" id="ARBA00022842"/>
    </source>
</evidence>
<dbReference type="EMBL" id="LCUJ01000006">
    <property type="protein sequence ID" value="OCL98374.1"/>
    <property type="molecule type" value="Genomic_DNA"/>
</dbReference>
<evidence type="ECO:0000256" key="6">
    <source>
        <dbReference type="ARBA" id="ARBA00023118"/>
    </source>
</evidence>
<organism evidence="11 12">
    <name type="scientific">Aliarcobacter thereius</name>
    <dbReference type="NCBI Taxonomy" id="544718"/>
    <lineage>
        <taxon>Bacteria</taxon>
        <taxon>Pseudomonadati</taxon>
        <taxon>Campylobacterota</taxon>
        <taxon>Epsilonproteobacteria</taxon>
        <taxon>Campylobacterales</taxon>
        <taxon>Arcobacteraceae</taxon>
        <taxon>Aliarcobacter</taxon>
    </lineage>
</organism>
<dbReference type="STRING" id="544718.AAX25_01542"/>
<evidence type="ECO:0000313" key="12">
    <source>
        <dbReference type="Proteomes" id="UP000093281"/>
    </source>
</evidence>
<dbReference type="RefSeq" id="WP_066184547.1">
    <property type="nucleotide sequence ID" value="NZ_LCUJ01000006.1"/>
</dbReference>
<comment type="cofactor">
    <cofactor evidence="10">
        <name>Mg(2+)</name>
        <dbReference type="ChEBI" id="CHEBI:18420"/>
    </cofactor>
    <cofactor evidence="10">
        <name>Mn(2+)</name>
        <dbReference type="ChEBI" id="CHEBI:29035"/>
    </cofactor>
</comment>
<dbReference type="GO" id="GO:0046872">
    <property type="term" value="F:metal ion binding"/>
    <property type="evidence" value="ECO:0007669"/>
    <property type="project" value="UniProtKB-UniRule"/>
</dbReference>
<keyword evidence="2 10" id="KW-0479">Metal-binding</keyword>
<comment type="caution">
    <text evidence="11">The sequence shown here is derived from an EMBL/GenBank/DDBJ whole genome shotgun (WGS) entry which is preliminary data.</text>
</comment>
<keyword evidence="5 10" id="KW-0460">Magnesium</keyword>
<evidence type="ECO:0000256" key="2">
    <source>
        <dbReference type="ARBA" id="ARBA00022723"/>
    </source>
</evidence>
<comment type="function">
    <text evidence="10">CRISPR (clustered regularly interspaced short palindromic repeat), is an adaptive immune system that provides protection against mobile genetic elements (viruses, transposable elements and conjugative plasmids). CRISPR clusters contain spacers, sequences complementary to antecedent mobile elements, and target invading nucleic acids. CRISPR clusters are transcribed and processed into CRISPR RNA (crRNA). Acts as a dsDNA endonuclease. Involved in the integration of spacer DNA into the CRISPR cassette.</text>
</comment>
<sequence>MSFQKLYIKNKAYLSYTNNLIKIKTEDSENTACLDDIDTILVENYHTTITTALLAQLSKSDISVIFCDEKFMPSSILLGINKNSRTTKIQKAQVLLSKPKLNQIWQKIVYSKVENQSKVLKIFSIKENYLDSLLPRVKSNDKEHIEAVAAAYYFKELFDSDFSRNSLLDGRNSALNFGYTVFRSSICRYLIAYGLNPAFGIHHSSELNAFNLADDLIEPFRPIIDLFVKRKINKDTELTSAIKVELLKLLDEIVIYDNQRVQISYCMKQIVANYQSICLGKVEDLKLFRL</sequence>
<evidence type="ECO:0000256" key="9">
    <source>
        <dbReference type="ARBA" id="ARBA00038592"/>
    </source>
</evidence>
<dbReference type="PANTHER" id="PTHR34353">
    <property type="entry name" value="CRISPR-ASSOCIATED ENDONUCLEASE CAS1 1"/>
    <property type="match status" value="1"/>
</dbReference>
<dbReference type="HAMAP" id="MF_01470">
    <property type="entry name" value="Cas1"/>
    <property type="match status" value="1"/>
</dbReference>
<dbReference type="GO" id="GO:0003677">
    <property type="term" value="F:DNA binding"/>
    <property type="evidence" value="ECO:0007669"/>
    <property type="project" value="UniProtKB-KW"/>
</dbReference>
<keyword evidence="3 10" id="KW-0255">Endonuclease</keyword>
<keyword evidence="6 10" id="KW-0051">Antiviral defense</keyword>
<dbReference type="GO" id="GO:0016787">
    <property type="term" value="F:hydrolase activity"/>
    <property type="evidence" value="ECO:0007669"/>
    <property type="project" value="UniProtKB-KW"/>
</dbReference>
<keyword evidence="4 10" id="KW-0378">Hydrolase</keyword>
<dbReference type="Proteomes" id="UP000093281">
    <property type="component" value="Unassembled WGS sequence"/>
</dbReference>
<keyword evidence="8 10" id="KW-0464">Manganese</keyword>
<evidence type="ECO:0000256" key="4">
    <source>
        <dbReference type="ARBA" id="ARBA00022801"/>
    </source>
</evidence>
<dbReference type="GO" id="GO:0051607">
    <property type="term" value="P:defense response to virus"/>
    <property type="evidence" value="ECO:0007669"/>
    <property type="project" value="UniProtKB-UniRule"/>
</dbReference>
<comment type="subunit">
    <text evidence="9 10">Homodimer, forms a heterotetramer with a Cas2 homodimer.</text>
</comment>
<dbReference type="Gene3D" id="3.100.10.20">
    <property type="entry name" value="CRISPR-associated endonuclease Cas1, N-terminal domain"/>
    <property type="match status" value="1"/>
</dbReference>
<keyword evidence="7 10" id="KW-0238">DNA-binding</keyword>
<dbReference type="GO" id="GO:0004520">
    <property type="term" value="F:DNA endonuclease activity"/>
    <property type="evidence" value="ECO:0007669"/>
    <property type="project" value="InterPro"/>
</dbReference>
<dbReference type="PATRIC" id="fig|544718.43.peg.1512"/>
<dbReference type="Pfam" id="PF01867">
    <property type="entry name" value="Cas_Cas1"/>
    <property type="match status" value="1"/>
</dbReference>
<keyword evidence="1 10" id="KW-0540">Nuclease</keyword>
<dbReference type="InterPro" id="IPR002729">
    <property type="entry name" value="CRISPR-assoc_Cas1"/>
</dbReference>
<accession>A0A1C0B5V0</accession>
<dbReference type="Gene3D" id="1.20.120.920">
    <property type="entry name" value="CRISPR-associated endonuclease Cas1, C-terminal domain"/>
    <property type="match status" value="1"/>
</dbReference>
<feature type="binding site" evidence="10">
    <location>
        <position position="146"/>
    </location>
    <ligand>
        <name>Mn(2+)</name>
        <dbReference type="ChEBI" id="CHEBI:29035"/>
    </ligand>
</feature>
<protein>
    <recommendedName>
        <fullName evidence="10">CRISPR-associated endonuclease Cas1</fullName>
        <ecNumber evidence="10">3.1.-.-</ecNumber>
    </recommendedName>
</protein>
<feature type="binding site" evidence="10">
    <location>
        <position position="203"/>
    </location>
    <ligand>
        <name>Mn(2+)</name>
        <dbReference type="ChEBI" id="CHEBI:29035"/>
    </ligand>
</feature>
<dbReference type="NCBIfam" id="TIGR03639">
    <property type="entry name" value="cas1_NMENI"/>
    <property type="match status" value="1"/>
</dbReference>
<dbReference type="InterPro" id="IPR050646">
    <property type="entry name" value="Cas1"/>
</dbReference>
<dbReference type="AlphaFoldDB" id="A0A1C0B5V0"/>
<name>A0A1C0B5V0_9BACT</name>
<evidence type="ECO:0000313" key="11">
    <source>
        <dbReference type="EMBL" id="OCL98374.1"/>
    </source>
</evidence>
<dbReference type="GO" id="GO:0043571">
    <property type="term" value="P:maintenance of CRISPR repeat elements"/>
    <property type="evidence" value="ECO:0007669"/>
    <property type="project" value="UniProtKB-UniRule"/>
</dbReference>
<dbReference type="OrthoDB" id="5366084at2"/>
<gene>
    <name evidence="10 11" type="primary">cas1</name>
    <name evidence="11" type="ORF">AAX29_01613</name>
</gene>
<evidence type="ECO:0000256" key="1">
    <source>
        <dbReference type="ARBA" id="ARBA00022722"/>
    </source>
</evidence>
<evidence type="ECO:0000256" key="8">
    <source>
        <dbReference type="ARBA" id="ARBA00023211"/>
    </source>
</evidence>
<evidence type="ECO:0000256" key="3">
    <source>
        <dbReference type="ARBA" id="ARBA00022759"/>
    </source>
</evidence>
<feature type="binding site" evidence="10">
    <location>
        <position position="218"/>
    </location>
    <ligand>
        <name>Mn(2+)</name>
        <dbReference type="ChEBI" id="CHEBI:29035"/>
    </ligand>
</feature>
<dbReference type="NCBIfam" id="TIGR00287">
    <property type="entry name" value="cas1"/>
    <property type="match status" value="1"/>
</dbReference>
<dbReference type="InterPro" id="IPR042211">
    <property type="entry name" value="CRISPR-assoc_Cas1_N"/>
</dbReference>
<dbReference type="InterPro" id="IPR042206">
    <property type="entry name" value="CRISPR-assoc_Cas1_C"/>
</dbReference>